<dbReference type="EMBL" id="AP028055">
    <property type="protein sequence ID" value="BEH00051.1"/>
    <property type="molecule type" value="Genomic_DNA"/>
</dbReference>
<proteinExistence type="predicted"/>
<evidence type="ECO:0000313" key="4">
    <source>
        <dbReference type="EMBL" id="BEH00051.1"/>
    </source>
</evidence>
<protein>
    <recommendedName>
        <fullName evidence="6">Tetratricopeptide repeat protein</fullName>
    </recommendedName>
</protein>
<dbReference type="PROSITE" id="PS50005">
    <property type="entry name" value="TPR"/>
    <property type="match status" value="3"/>
</dbReference>
<dbReference type="SUPFAM" id="SSF81901">
    <property type="entry name" value="HCP-like"/>
    <property type="match status" value="1"/>
</dbReference>
<dbReference type="Pfam" id="PF13429">
    <property type="entry name" value="TPR_15"/>
    <property type="match status" value="1"/>
</dbReference>
<keyword evidence="5" id="KW-1185">Reference proteome</keyword>
<dbReference type="InterPro" id="IPR011990">
    <property type="entry name" value="TPR-like_helical_dom_sf"/>
</dbReference>
<feature type="repeat" description="TPR" evidence="3">
    <location>
        <begin position="453"/>
        <end position="486"/>
    </location>
</feature>
<dbReference type="SMART" id="SM00028">
    <property type="entry name" value="TPR"/>
    <property type="match status" value="7"/>
</dbReference>
<keyword evidence="2 3" id="KW-0802">TPR repeat</keyword>
<dbReference type="PANTHER" id="PTHR45586:SF1">
    <property type="entry name" value="LIPOPOLYSACCHARIDE ASSEMBLY PROTEIN B"/>
    <property type="match status" value="1"/>
</dbReference>
<dbReference type="SUPFAM" id="SSF48452">
    <property type="entry name" value="TPR-like"/>
    <property type="match status" value="1"/>
</dbReference>
<name>A0ABN6Z680_9BACE</name>
<keyword evidence="1" id="KW-0677">Repeat</keyword>
<feature type="repeat" description="TPR" evidence="3">
    <location>
        <begin position="238"/>
        <end position="271"/>
    </location>
</feature>
<reference evidence="4 5" key="1">
    <citation type="submission" date="2023-04" db="EMBL/GenBank/DDBJ databases">
        <title>Draft genome sequence of acteroides sedimenti strain YN3PY1.</title>
        <authorList>
            <person name="Yoshida N."/>
        </authorList>
    </citation>
    <scope>NUCLEOTIDE SEQUENCE [LARGE SCALE GENOMIC DNA]</scope>
    <source>
        <strain evidence="4 5">YN3PY1</strain>
    </source>
</reference>
<evidence type="ECO:0000313" key="5">
    <source>
        <dbReference type="Proteomes" id="UP001496674"/>
    </source>
</evidence>
<dbReference type="PANTHER" id="PTHR45586">
    <property type="entry name" value="TPR REPEAT-CONTAINING PROTEIN PA4667"/>
    <property type="match status" value="1"/>
</dbReference>
<evidence type="ECO:0000256" key="1">
    <source>
        <dbReference type="ARBA" id="ARBA00022737"/>
    </source>
</evidence>
<evidence type="ECO:0008006" key="6">
    <source>
        <dbReference type="Google" id="ProtNLM"/>
    </source>
</evidence>
<gene>
    <name evidence="4" type="ORF">BSYN_23150</name>
</gene>
<accession>A0ABN6Z680</accession>
<feature type="repeat" description="TPR" evidence="3">
    <location>
        <begin position="413"/>
        <end position="446"/>
    </location>
</feature>
<evidence type="ECO:0000256" key="2">
    <source>
        <dbReference type="ARBA" id="ARBA00022803"/>
    </source>
</evidence>
<dbReference type="Pfam" id="PF13432">
    <property type="entry name" value="TPR_16"/>
    <property type="match status" value="1"/>
</dbReference>
<dbReference type="Proteomes" id="UP001496674">
    <property type="component" value="Chromosome"/>
</dbReference>
<sequence>MVALLSLSQTDRLKPVKAGFATWHIGALSALLLLSSCGSSSQKTTQRVPEPSVAAVVNRLSPDQQQKYDYFFLEATRQKSKGSFDVAFELYQHCLDIDPNAASSLSEISQYYFYLKQPEKGLACMEKAVQNAPDNYWYHQTLASLYQQQGNTQKAIEAFERMSNQFPERQDPLMALIDLYNQTKDYPKVIQTLDRFEKINGKNEQISMEKFRIYLLMDDHKKAFNEIESLANEYPNDMRYLCVLGDVYLNNGKPKEAYATYQKVLSIEPGNPQVQVSLAGYYEQTGQTKLYEQQIDSVLLNKKVDNEIKVDIMRQMIVNSQQGGKDSTRIIPLFQRMMEGEQEDTQIPMLYVQYLLAKGMEKESVPVLKQIIELTPENVPARLQLLSYSIKKNDYEEAIKICEPALEVTPEAIEFYFYLGLSYYQAERVDDALAVFKKGLTHVTSTSDKKMVSDFYSMMGDIYHTKEQNNMAFAAYDSALVYNPENNGALNNYAYFLSVEKTNLDKAEEMSYRTIKAEPNNDTFLDTYAWILFIKGKYSEAKIYIEDAMKKGGDKSDVVTEHCGDILYMAGSKDEALKYWIKASEMGSKSKTLKKKIEQKKYIAE</sequence>
<dbReference type="Gene3D" id="1.25.40.10">
    <property type="entry name" value="Tetratricopeptide repeat domain"/>
    <property type="match status" value="2"/>
</dbReference>
<dbReference type="RefSeq" id="WP_353331061.1">
    <property type="nucleotide sequence ID" value="NZ_AP028055.1"/>
</dbReference>
<dbReference type="InterPro" id="IPR019734">
    <property type="entry name" value="TPR_rpt"/>
</dbReference>
<organism evidence="4 5">
    <name type="scientific">Bacteroides sedimenti</name>
    <dbReference type="NCBI Taxonomy" id="2136147"/>
    <lineage>
        <taxon>Bacteria</taxon>
        <taxon>Pseudomonadati</taxon>
        <taxon>Bacteroidota</taxon>
        <taxon>Bacteroidia</taxon>
        <taxon>Bacteroidales</taxon>
        <taxon>Bacteroidaceae</taxon>
        <taxon>Bacteroides</taxon>
    </lineage>
</organism>
<evidence type="ECO:0000256" key="3">
    <source>
        <dbReference type="PROSITE-ProRule" id="PRU00339"/>
    </source>
</evidence>
<dbReference type="InterPro" id="IPR051012">
    <property type="entry name" value="CellSynth/LPSAsmb/PSIAsmb"/>
</dbReference>